<feature type="transmembrane region" description="Helical" evidence="9">
    <location>
        <begin position="492"/>
        <end position="514"/>
    </location>
</feature>
<keyword evidence="3 9" id="KW-0812">Transmembrane</keyword>
<dbReference type="SMART" id="SM00382">
    <property type="entry name" value="AAA"/>
    <property type="match status" value="3"/>
</dbReference>
<dbReference type="PROSITE" id="PS50893">
    <property type="entry name" value="ABC_TRANSPORTER_2"/>
    <property type="match status" value="2"/>
</dbReference>
<dbReference type="InterPro" id="IPR017871">
    <property type="entry name" value="ABC_transporter-like_CS"/>
</dbReference>
<evidence type="ECO:0000256" key="9">
    <source>
        <dbReference type="SAM" id="Phobius"/>
    </source>
</evidence>
<evidence type="ECO:0000313" key="12">
    <source>
        <dbReference type="EMBL" id="GKT23457.1"/>
    </source>
</evidence>
<dbReference type="InterPro" id="IPR050835">
    <property type="entry name" value="ABC_transporter_sub-D"/>
</dbReference>
<dbReference type="InterPro" id="IPR027417">
    <property type="entry name" value="P-loop_NTPase"/>
</dbReference>
<evidence type="ECO:0000256" key="6">
    <source>
        <dbReference type="ARBA" id="ARBA00022989"/>
    </source>
</evidence>
<keyword evidence="2" id="KW-0813">Transport</keyword>
<name>A0ABQ5K2R4_9EUKA</name>
<keyword evidence="4" id="KW-0547">Nucleotide-binding</keyword>
<dbReference type="InterPro" id="IPR036640">
    <property type="entry name" value="ABC1_TM_sf"/>
</dbReference>
<feature type="transmembrane region" description="Helical" evidence="9">
    <location>
        <begin position="1155"/>
        <end position="1173"/>
    </location>
</feature>
<evidence type="ECO:0000256" key="4">
    <source>
        <dbReference type="ARBA" id="ARBA00022741"/>
    </source>
</evidence>
<dbReference type="PANTHER" id="PTHR11384:SF59">
    <property type="entry name" value="LYSOSOMAL COBALAMIN TRANSPORTER ABCD4"/>
    <property type="match status" value="1"/>
</dbReference>
<keyword evidence="5" id="KW-0067">ATP-binding</keyword>
<dbReference type="Pfam" id="PF00005">
    <property type="entry name" value="ABC_tran"/>
    <property type="match status" value="3"/>
</dbReference>
<evidence type="ECO:0000256" key="2">
    <source>
        <dbReference type="ARBA" id="ARBA00022448"/>
    </source>
</evidence>
<dbReference type="Proteomes" id="UP001057375">
    <property type="component" value="Unassembled WGS sequence"/>
</dbReference>
<dbReference type="Pfam" id="PF06472">
    <property type="entry name" value="ABC_membrane_2"/>
    <property type="match status" value="2"/>
</dbReference>
<protein>
    <submittedName>
        <fullName evidence="12">Uncharacterized protein</fullName>
    </submittedName>
</protein>
<feature type="compositionally biased region" description="Basic and acidic residues" evidence="8">
    <location>
        <begin position="1391"/>
        <end position="1408"/>
    </location>
</feature>
<feature type="compositionally biased region" description="Basic and acidic residues" evidence="8">
    <location>
        <begin position="659"/>
        <end position="671"/>
    </location>
</feature>
<evidence type="ECO:0000256" key="3">
    <source>
        <dbReference type="ARBA" id="ARBA00022692"/>
    </source>
</evidence>
<sequence length="1760" mass="198145">MCFFDSFQNNLFSFIMSSFTSIAIDFSLKESVDSQIIKPKFIYEGYVDCCPIPRDSPNIRHVDFPAIKARDETKKHGTYRYDQSVSAREMLKGEWNRGAFTFISVHFSSEETASIQGAYVCLSNISPSHLIFTFTSSKGFKTSKKYVFHDFEGHSMNSHWYFLPVELSDVVLCEITGKGKEKLEFKIQSLVFIREETPEETIARESKEKLWYEAPVVKPEFVKEGDKESEGKDSIPIPRDDPIFINPSFSMVKGKDCSMSKESRYFDQSFSAQKMLKSDSYVSLSHLSIPFPSPSPMKGAYICVHKECSSPSLLFTFIDCDGKKILWYEHDYEWLFLPIDLDNIILCEIEGKGMWGEKRSRKMIAMLIVNVVLVAIVSICPTLGTTALNNAFCSATQCSAGFDDSTFWKYSFICLLIVVVQSFFYNSNNNSFIDNTDQRIASDIRLFCSFMCGSVEPTTNGVVFGVRGIICMFGYFIVPLIFLFRVGEPTSVVFSIVFFFVALFMTWGANLPLLEPVATQEKREGEFRYHHSTVRESMESIAFYAGGEHEEEIANNLLSRAFLNMNRVVHRKLLSIANGWLLDTSSLWLPYVVYFYVFKKDPSCVDSDDFLNNTKYLQNVISACSDLLKVGPGLAALIGITRRVSDLGSVLGLIQPENGENKKENRNENSSKKKSKVTYIKERKQRMEEEKMPLLSDATIPTTVDGSLVVREEERKELEMSESGQDIIHDESLSCDKQKCGWFDVTIINPNGVTLVEDFTYQVEIGKSVIIVGPSGSGKSSLLRVLAGLWPTPKGYASTPSKKTLFVPQTPYLLNRTLAAEITFPDQPPEQLLTDDDARTRMNDILELCELDYLLQRHSLTSVQPWSSILSGGEKQRLGFARLFWHHPQFAVMDESTSALPQELEEKLLDEIVKSGMTLISVAHRRSAIPFHEIVLELVSPSNIQVHSVDKYIVTHPVAVDPSVSLVKEKKYDVPLTAKEAEFDEREEVPAPLGFFQSLGMLISKGIKSLATVEFATLFTVICVTILVPIALAATITVTSGFVSVVSCSDGGDSIDMDKLASLTSQSVMWGFITLISQSIMDFGSLKLGNYMRFNTTKHLHGLYFSNNNFYQVETNFKGIDNSDQRIVADTSLAIYSICGSTVPQTQSLVFGGQGAWIVVIDIVVFMAQLVSVHDWRLVVTPLATFVLFVLVQTLSTYRVKAATAHRQKLEGNFRSVHSRYREFAESIAFYEGEDECRKEAERVFQPLIMEQTRLAGITFWASLTNHILYELAVSILPIIMVYLFEKGIDIQTFQVILADINQILASLCLFLNLAPQFAAFTGTLSRVSQMHQSLENIQITDSDRCEHNPDLIKLTNASVLSPKGETLVKCLDLVVTVGDEEQQVVDVEHDSKIEPSKTSELSHDDSQHGCSFIKKKEKKKKKRGIVIVGPSGVGKSSLLRVIGGLWPIQSNHHKLVRPKDVGSGIFFVPQSPYIIHGASLRAQLVYPHPESQICRTPKHIFSDILKLTELDYLLDRYSLDCVQPWADILSGGEKQRLGFARVLWHNPRFAVMDESTSALPQDLEERLLGKMESRRNVILGPSGVGKSSLLRVIGGLWPIQSNHHKLVRPKDVGSGIFFVPQSPYIIHGASLRAQLVYPHPESQICRTPKHIFSDILKLTELDYLLDRYSLDCVQPWADILSGGEKQRLGFARVLWHNPRFAVMDESTSALPQDLEERLLGKMESRGITMISVAHRKSVIPFHKEMLEVTKEGWKLFKIE</sequence>
<feature type="transmembrane region" description="Helical" evidence="9">
    <location>
        <begin position="1015"/>
        <end position="1047"/>
    </location>
</feature>
<feature type="domain" description="ABC transporter" evidence="10">
    <location>
        <begin position="728"/>
        <end position="966"/>
    </location>
</feature>
<gene>
    <name evidence="12" type="ORF">ADUPG1_012430</name>
</gene>
<dbReference type="InterPro" id="IPR003593">
    <property type="entry name" value="AAA+_ATPase"/>
</dbReference>
<feature type="transmembrane region" description="Helical" evidence="9">
    <location>
        <begin position="364"/>
        <end position="387"/>
    </location>
</feature>
<feature type="domain" description="ABC transporter" evidence="10">
    <location>
        <begin position="1397"/>
        <end position="1630"/>
    </location>
</feature>
<evidence type="ECO:0000256" key="8">
    <source>
        <dbReference type="SAM" id="MobiDB-lite"/>
    </source>
</evidence>
<keyword evidence="6 9" id="KW-1133">Transmembrane helix</keyword>
<feature type="region of interest" description="Disordered" evidence="8">
    <location>
        <begin position="1391"/>
        <end position="1410"/>
    </location>
</feature>
<feature type="domain" description="ABC transmembrane type-1" evidence="11">
    <location>
        <begin position="1147"/>
        <end position="1320"/>
    </location>
</feature>
<evidence type="ECO:0000259" key="10">
    <source>
        <dbReference type="PROSITE" id="PS50893"/>
    </source>
</evidence>
<dbReference type="PANTHER" id="PTHR11384">
    <property type="entry name" value="ATP-BINDING CASSETTE, SUB-FAMILY D MEMBER"/>
    <property type="match status" value="1"/>
</dbReference>
<proteinExistence type="inferred from homology"/>
<comment type="similarity">
    <text evidence="1">Belongs to the ABC transporter superfamily. ABCD family. Peroxisomal fatty acyl CoA transporter (TC 3.A.1.203) subfamily.</text>
</comment>
<feature type="transmembrane region" description="Helical" evidence="9">
    <location>
        <begin position="1268"/>
        <end position="1285"/>
    </location>
</feature>
<organism evidence="12 13">
    <name type="scientific">Aduncisulcus paluster</name>
    <dbReference type="NCBI Taxonomy" id="2918883"/>
    <lineage>
        <taxon>Eukaryota</taxon>
        <taxon>Metamonada</taxon>
        <taxon>Carpediemonas-like organisms</taxon>
        <taxon>Aduncisulcus</taxon>
    </lineage>
</organism>
<keyword evidence="13" id="KW-1185">Reference proteome</keyword>
<dbReference type="Gene3D" id="1.20.1560.10">
    <property type="entry name" value="ABC transporter type 1, transmembrane domain"/>
    <property type="match status" value="1"/>
</dbReference>
<evidence type="ECO:0000256" key="5">
    <source>
        <dbReference type="ARBA" id="ARBA00022840"/>
    </source>
</evidence>
<evidence type="ECO:0000313" key="13">
    <source>
        <dbReference type="Proteomes" id="UP001057375"/>
    </source>
</evidence>
<dbReference type="PROSITE" id="PS00211">
    <property type="entry name" value="ABC_TRANSPORTER_1"/>
    <property type="match status" value="2"/>
</dbReference>
<dbReference type="InterPro" id="IPR003439">
    <property type="entry name" value="ABC_transporter-like_ATP-bd"/>
</dbReference>
<reference evidence="12" key="1">
    <citation type="submission" date="2022-03" db="EMBL/GenBank/DDBJ databases">
        <title>Draft genome sequence of Aduncisulcus paluster, a free-living microaerophilic Fornicata.</title>
        <authorList>
            <person name="Yuyama I."/>
            <person name="Kume K."/>
            <person name="Tamura T."/>
            <person name="Inagaki Y."/>
            <person name="Hashimoto T."/>
        </authorList>
    </citation>
    <scope>NUCLEOTIDE SEQUENCE</scope>
    <source>
        <strain evidence="12">NY0171</strain>
    </source>
</reference>
<dbReference type="InterPro" id="IPR011527">
    <property type="entry name" value="ABC1_TM_dom"/>
</dbReference>
<comment type="caution">
    <text evidence="12">The sequence shown here is derived from an EMBL/GenBank/DDBJ whole genome shotgun (WGS) entry which is preliminary data.</text>
</comment>
<dbReference type="PROSITE" id="PS50929">
    <property type="entry name" value="ABC_TM1F"/>
    <property type="match status" value="1"/>
</dbReference>
<evidence type="ECO:0000256" key="7">
    <source>
        <dbReference type="ARBA" id="ARBA00023136"/>
    </source>
</evidence>
<dbReference type="SUPFAM" id="SSF90123">
    <property type="entry name" value="ABC transporter transmembrane region"/>
    <property type="match status" value="1"/>
</dbReference>
<evidence type="ECO:0000259" key="11">
    <source>
        <dbReference type="PROSITE" id="PS50929"/>
    </source>
</evidence>
<feature type="region of interest" description="Disordered" evidence="8">
    <location>
        <begin position="657"/>
        <end position="676"/>
    </location>
</feature>
<feature type="transmembrane region" description="Helical" evidence="9">
    <location>
        <begin position="1067"/>
        <end position="1086"/>
    </location>
</feature>
<keyword evidence="7 9" id="KW-0472">Membrane</keyword>
<dbReference type="CDD" id="cd03223">
    <property type="entry name" value="ABCD_peroxisomal_ALDP"/>
    <property type="match status" value="1"/>
</dbReference>
<feature type="transmembrane region" description="Helical" evidence="9">
    <location>
        <begin position="407"/>
        <end position="425"/>
    </location>
</feature>
<dbReference type="Gene3D" id="3.40.50.300">
    <property type="entry name" value="P-loop containing nucleotide triphosphate hydrolases"/>
    <property type="match status" value="3"/>
</dbReference>
<feature type="transmembrane region" description="Helical" evidence="9">
    <location>
        <begin position="1179"/>
        <end position="1200"/>
    </location>
</feature>
<accession>A0ABQ5K2R4</accession>
<feature type="transmembrane region" description="Helical" evidence="9">
    <location>
        <begin position="464"/>
        <end position="486"/>
    </location>
</feature>
<dbReference type="SUPFAM" id="SSF52540">
    <property type="entry name" value="P-loop containing nucleoside triphosphate hydrolases"/>
    <property type="match status" value="3"/>
</dbReference>
<dbReference type="EMBL" id="BQXS01012466">
    <property type="protein sequence ID" value="GKT23457.1"/>
    <property type="molecule type" value="Genomic_DNA"/>
</dbReference>
<evidence type="ECO:0000256" key="1">
    <source>
        <dbReference type="ARBA" id="ARBA00008575"/>
    </source>
</evidence>